<organism evidence="2 3">
    <name type="scientific">Plakobranchus ocellatus</name>
    <dbReference type="NCBI Taxonomy" id="259542"/>
    <lineage>
        <taxon>Eukaryota</taxon>
        <taxon>Metazoa</taxon>
        <taxon>Spiralia</taxon>
        <taxon>Lophotrochozoa</taxon>
        <taxon>Mollusca</taxon>
        <taxon>Gastropoda</taxon>
        <taxon>Heterobranchia</taxon>
        <taxon>Euthyneura</taxon>
        <taxon>Panpulmonata</taxon>
        <taxon>Sacoglossa</taxon>
        <taxon>Placobranchoidea</taxon>
        <taxon>Plakobranchidae</taxon>
        <taxon>Plakobranchus</taxon>
    </lineage>
</organism>
<dbReference type="EMBL" id="BLXT01008612">
    <property type="protein sequence ID" value="GFO50501.1"/>
    <property type="molecule type" value="Genomic_DNA"/>
</dbReference>
<feature type="compositionally biased region" description="Low complexity" evidence="1">
    <location>
        <begin position="140"/>
        <end position="154"/>
    </location>
</feature>
<dbReference type="Proteomes" id="UP000735302">
    <property type="component" value="Unassembled WGS sequence"/>
</dbReference>
<accession>A0AAV4E3R5</accession>
<evidence type="ECO:0000313" key="2">
    <source>
        <dbReference type="EMBL" id="GFO50501.1"/>
    </source>
</evidence>
<keyword evidence="3" id="KW-1185">Reference proteome</keyword>
<reference evidence="2 3" key="1">
    <citation type="journal article" date="2021" name="Elife">
        <title>Chloroplast acquisition without the gene transfer in kleptoplastic sea slugs, Plakobranchus ocellatus.</title>
        <authorList>
            <person name="Maeda T."/>
            <person name="Takahashi S."/>
            <person name="Yoshida T."/>
            <person name="Shimamura S."/>
            <person name="Takaki Y."/>
            <person name="Nagai Y."/>
            <person name="Toyoda A."/>
            <person name="Suzuki Y."/>
            <person name="Arimoto A."/>
            <person name="Ishii H."/>
            <person name="Satoh N."/>
            <person name="Nishiyama T."/>
            <person name="Hasebe M."/>
            <person name="Maruyama T."/>
            <person name="Minagawa J."/>
            <person name="Obokata J."/>
            <person name="Shigenobu S."/>
        </authorList>
    </citation>
    <scope>NUCLEOTIDE SEQUENCE [LARGE SCALE GENOMIC DNA]</scope>
</reference>
<feature type="compositionally biased region" description="Polar residues" evidence="1">
    <location>
        <begin position="204"/>
        <end position="217"/>
    </location>
</feature>
<sequence length="261" mass="28853">MLLVFKELTIAHYLVLQGAHERFSSSFSGALVAEWLANYPLDLQGSIYSPLETATNAMPQDSWQHAEEVTGISPVLICKNIILATKRMSYCVAAFGGPCSAVLRAGVRVPPLPPPKEKKISRPNNQGYGGRDSYDNQQWRSGNSGNSMSRSYGRPQQQGSYNSYNRTVGAGGGYDDNSYGRNQGSYSSGRGGYGNRGSSQYQSNDGMYQSYPSNNSRMGGDNAGRGAGSRHQQHHYNPRQYDPSRGRQQQDHGQRDRYRPY</sequence>
<dbReference type="AlphaFoldDB" id="A0AAV4E3R5"/>
<feature type="compositionally biased region" description="Low complexity" evidence="1">
    <location>
        <begin position="177"/>
        <end position="188"/>
    </location>
</feature>
<feature type="region of interest" description="Disordered" evidence="1">
    <location>
        <begin position="110"/>
        <end position="261"/>
    </location>
</feature>
<evidence type="ECO:0000256" key="1">
    <source>
        <dbReference type="SAM" id="MobiDB-lite"/>
    </source>
</evidence>
<gene>
    <name evidence="2" type="ORF">PoB_007700600</name>
</gene>
<evidence type="ECO:0000313" key="3">
    <source>
        <dbReference type="Proteomes" id="UP000735302"/>
    </source>
</evidence>
<protein>
    <submittedName>
        <fullName evidence="2">Uncharacterized protein</fullName>
    </submittedName>
</protein>
<proteinExistence type="predicted"/>
<feature type="compositionally biased region" description="Basic and acidic residues" evidence="1">
    <location>
        <begin position="242"/>
        <end position="261"/>
    </location>
</feature>
<feature type="compositionally biased region" description="Polar residues" evidence="1">
    <location>
        <begin position="155"/>
        <end position="166"/>
    </location>
</feature>
<name>A0AAV4E3R5_9GAST</name>
<comment type="caution">
    <text evidence="2">The sequence shown here is derived from an EMBL/GenBank/DDBJ whole genome shotgun (WGS) entry which is preliminary data.</text>
</comment>